<feature type="domain" description="DUF4185" evidence="2">
    <location>
        <begin position="383"/>
        <end position="600"/>
    </location>
</feature>
<accession>A0A9Q0L9H7</accession>
<dbReference type="InterPro" id="IPR025442">
    <property type="entry name" value="DUF4185"/>
</dbReference>
<keyword evidence="1" id="KW-0812">Transmembrane</keyword>
<dbReference type="Proteomes" id="UP001149090">
    <property type="component" value="Unassembled WGS sequence"/>
</dbReference>
<proteinExistence type="predicted"/>
<sequence length="616" mass="71056">MRKGFFIQTIIAILIHLAPIIYGISNKYTQSITIKLVFESFSGWGYLMNIFCLLMIFLNEAIFTTKKKYKEKIDLSLFLDHLILTARNIEVSICIGYWAVIIPLTVKFVDSPFSIINKYIDKTWFMILNDFILHALPLTIIFLPFKKSYLNMKKWITLIPFLFSFFLSYIIFSIAYFLISRNLPYLIEYSLGVGWALLVLLLYFLGSILAHSIGYLIFKKRKKSKKIDDLENHLEQSLLITEQEKPQAKIINWKVFMIILLIVIVIIIGCGIGIGLNLKDRETLSKYKISYEEVTTESNQFWNELVKQRESVSISGQDGANDIVISLTNESMWFYGDTSLTNGGFLSNSGMMIKYNGTDYEINYYINPDNGNPGPIFEFTKSEDPSKLGIWPHSGTVINDTTYVYVEFVSRKDYDLWPKQKNFYGMYSAPVGTLNFTRFLQSSDSYPLIPDALILDSQKEYYYAYFIQRPTLPMGGAYLARIHAEKITDPSQPYEFYYGGSKFSRDPKMSIQNSPPISTGVFGQTSACWNKYLNRYVLFQVGVPGKMNSIYVRTAKNLWGPFSSPYLVYHKKSSDIYYCPFIHPELFEGNGRIMYLTYSGNSDGNNRMVKITLDKK</sequence>
<name>A0A9Q0L9H7_ANAIG</name>
<reference evidence="3" key="1">
    <citation type="submission" date="2022-10" db="EMBL/GenBank/DDBJ databases">
        <title>Novel sulphate-reducing endosymbionts in the free-living metamonad Anaeramoeba.</title>
        <authorList>
            <person name="Jerlstrom-Hultqvist J."/>
            <person name="Cepicka I."/>
            <person name="Gallot-Lavallee L."/>
            <person name="Salas-Leiva D."/>
            <person name="Curtis B.A."/>
            <person name="Zahonova K."/>
            <person name="Pipaliya S."/>
            <person name="Dacks J."/>
            <person name="Roger A.J."/>
        </authorList>
    </citation>
    <scope>NUCLEOTIDE SEQUENCE</scope>
    <source>
        <strain evidence="3">BMAN</strain>
    </source>
</reference>
<organism evidence="3 4">
    <name type="scientific">Anaeramoeba ignava</name>
    <name type="common">Anaerobic marine amoeba</name>
    <dbReference type="NCBI Taxonomy" id="1746090"/>
    <lineage>
        <taxon>Eukaryota</taxon>
        <taxon>Metamonada</taxon>
        <taxon>Anaeramoebidae</taxon>
        <taxon>Anaeramoeba</taxon>
    </lineage>
</organism>
<feature type="transmembrane region" description="Helical" evidence="1">
    <location>
        <begin position="191"/>
        <end position="218"/>
    </location>
</feature>
<keyword evidence="1" id="KW-0472">Membrane</keyword>
<dbReference type="AlphaFoldDB" id="A0A9Q0L9H7"/>
<gene>
    <name evidence="3" type="ORF">M0811_12088</name>
</gene>
<feature type="transmembrane region" description="Helical" evidence="1">
    <location>
        <begin position="44"/>
        <end position="63"/>
    </location>
</feature>
<dbReference type="OrthoDB" id="10616420at2759"/>
<evidence type="ECO:0000256" key="1">
    <source>
        <dbReference type="SAM" id="Phobius"/>
    </source>
</evidence>
<keyword evidence="1" id="KW-1133">Transmembrane helix</keyword>
<comment type="caution">
    <text evidence="3">The sequence shown here is derived from an EMBL/GenBank/DDBJ whole genome shotgun (WGS) entry which is preliminary data.</text>
</comment>
<feature type="transmembrane region" description="Helical" evidence="1">
    <location>
        <begin position="155"/>
        <end position="179"/>
    </location>
</feature>
<feature type="transmembrane region" description="Helical" evidence="1">
    <location>
        <begin position="124"/>
        <end position="143"/>
    </location>
</feature>
<feature type="transmembrane region" description="Helical" evidence="1">
    <location>
        <begin position="5"/>
        <end position="24"/>
    </location>
</feature>
<evidence type="ECO:0000313" key="4">
    <source>
        <dbReference type="Proteomes" id="UP001149090"/>
    </source>
</evidence>
<protein>
    <recommendedName>
        <fullName evidence="2">DUF4185 domain-containing protein</fullName>
    </recommendedName>
</protein>
<keyword evidence="4" id="KW-1185">Reference proteome</keyword>
<feature type="transmembrane region" description="Helical" evidence="1">
    <location>
        <begin position="255"/>
        <end position="276"/>
    </location>
</feature>
<evidence type="ECO:0000259" key="2">
    <source>
        <dbReference type="Pfam" id="PF13810"/>
    </source>
</evidence>
<dbReference type="Pfam" id="PF13810">
    <property type="entry name" value="DUF4185"/>
    <property type="match status" value="1"/>
</dbReference>
<feature type="transmembrane region" description="Helical" evidence="1">
    <location>
        <begin position="84"/>
        <end position="104"/>
    </location>
</feature>
<evidence type="ECO:0000313" key="3">
    <source>
        <dbReference type="EMBL" id="KAJ5068916.1"/>
    </source>
</evidence>
<dbReference type="EMBL" id="JAPDFW010000111">
    <property type="protein sequence ID" value="KAJ5068916.1"/>
    <property type="molecule type" value="Genomic_DNA"/>
</dbReference>